<dbReference type="InterPro" id="IPR053075">
    <property type="entry name" value="TNFRSF11A"/>
</dbReference>
<keyword evidence="6" id="KW-0391">Immunity</keyword>
<feature type="repeat" description="TNFR-Cys" evidence="15">
    <location>
        <begin position="65"/>
        <end position="107"/>
    </location>
</feature>
<dbReference type="GO" id="GO:0042113">
    <property type="term" value="P:B cell activation"/>
    <property type="evidence" value="ECO:0007669"/>
    <property type="project" value="InterPro"/>
</dbReference>
<evidence type="ECO:0000256" key="11">
    <source>
        <dbReference type="ARBA" id="ARBA00023180"/>
    </source>
</evidence>
<feature type="signal peptide" evidence="18">
    <location>
        <begin position="1"/>
        <end position="25"/>
    </location>
</feature>
<sequence length="288" mass="32071">MPCRMKARRYLWLLVQAIQLYHCESATKCNNITQYSLSSRCCAKCPPGTYLSSKCTILKDTECKPCEEGLYQSKWNLADHCQRHTYCDPNGGFVTESPGDTLTNAVCLCAIGKHCINEDCEMCVEDKICDPGSGVTKPADRQHKDTECEECKHGYYSNVSSAVELCWKWTNCGSRGELKPGNATTDVKCKPWPVAVPGEIPTIVISVIVTAALVALVAAIVYHRDHLKGMLRRFHTRETNWQCGEQLQEETSLPIPESLAEEQSLIIAQEDGKESHLPEQEQASLPNS</sequence>
<evidence type="ECO:0000256" key="2">
    <source>
        <dbReference type="ARBA" id="ARBA00015766"/>
    </source>
</evidence>
<keyword evidence="8 17" id="KW-0472">Membrane</keyword>
<keyword evidence="5" id="KW-0677">Repeat</keyword>
<evidence type="ECO:0000256" key="1">
    <source>
        <dbReference type="ARBA" id="ARBA00004479"/>
    </source>
</evidence>
<gene>
    <name evidence="20" type="ORF">chiPu_0010264</name>
</gene>
<dbReference type="GO" id="GO:0023035">
    <property type="term" value="P:CD40 signaling pathway"/>
    <property type="evidence" value="ECO:0007669"/>
    <property type="project" value="UniProtKB-ARBA"/>
</dbReference>
<dbReference type="InterPro" id="IPR001368">
    <property type="entry name" value="TNFR/NGFR_Cys_rich_reg"/>
</dbReference>
<evidence type="ECO:0000256" key="13">
    <source>
        <dbReference type="ARBA" id="ARBA00032719"/>
    </source>
</evidence>
<keyword evidence="4 18" id="KW-0732">Signal</keyword>
<dbReference type="SUPFAM" id="SSF57586">
    <property type="entry name" value="TNF receptor-like"/>
    <property type="match status" value="2"/>
</dbReference>
<feature type="transmembrane region" description="Helical" evidence="17">
    <location>
        <begin position="203"/>
        <end position="223"/>
    </location>
</feature>
<dbReference type="GO" id="GO:0019955">
    <property type="term" value="F:cytokine binding"/>
    <property type="evidence" value="ECO:0007669"/>
    <property type="project" value="TreeGrafter"/>
</dbReference>
<name>A0A401SN30_CHIPU</name>
<dbReference type="GO" id="GO:0009897">
    <property type="term" value="C:external side of plasma membrane"/>
    <property type="evidence" value="ECO:0007669"/>
    <property type="project" value="InterPro"/>
</dbReference>
<comment type="caution">
    <text evidence="20">The sequence shown here is derived from an EMBL/GenBank/DDBJ whole genome shotgun (WGS) entry which is preliminary data.</text>
</comment>
<dbReference type="GO" id="GO:0045935">
    <property type="term" value="P:positive regulation of nucleobase-containing compound metabolic process"/>
    <property type="evidence" value="ECO:0007669"/>
    <property type="project" value="UniProtKB-ARBA"/>
</dbReference>
<feature type="domain" description="TNFR-Cys" evidence="19">
    <location>
        <begin position="65"/>
        <end position="107"/>
    </location>
</feature>
<feature type="domain" description="TNFR-Cys" evidence="19">
    <location>
        <begin position="22"/>
        <end position="63"/>
    </location>
</feature>
<accession>A0A401SN30</accession>
<feature type="region of interest" description="Disordered" evidence="16">
    <location>
        <begin position="268"/>
        <end position="288"/>
    </location>
</feature>
<dbReference type="GO" id="GO:0050776">
    <property type="term" value="P:regulation of immune response"/>
    <property type="evidence" value="ECO:0007669"/>
    <property type="project" value="InterPro"/>
</dbReference>
<dbReference type="PANTHER" id="PTHR47134">
    <property type="entry name" value="TUMOR NECROSIS FACTOR RECEPTOR SUPERFAMILY MEMBER 11A"/>
    <property type="match status" value="1"/>
</dbReference>
<evidence type="ECO:0000256" key="14">
    <source>
        <dbReference type="ARBA" id="ARBA00045871"/>
    </source>
</evidence>
<dbReference type="PANTHER" id="PTHR47134:SF1">
    <property type="entry name" value="TUMOR NECROSIS FACTOR RECEPTOR SUPERFAMILY MEMBER 11A"/>
    <property type="match status" value="1"/>
</dbReference>
<comment type="function">
    <text evidence="14">Receptor for TNFSF5/CD40LG. Transduces TRAF6- and MAP3K8-mediated signals that activate ERK in macrophages and B cells, leading to induction of immunoglobulin secretion.</text>
</comment>
<dbReference type="GO" id="GO:0006952">
    <property type="term" value="P:defense response"/>
    <property type="evidence" value="ECO:0007669"/>
    <property type="project" value="UniProtKB-ARBA"/>
</dbReference>
<evidence type="ECO:0000256" key="17">
    <source>
        <dbReference type="SAM" id="Phobius"/>
    </source>
</evidence>
<feature type="chain" id="PRO_5019349154" description="Tumor necrosis factor receptor superfamily member 5" evidence="18">
    <location>
        <begin position="26"/>
        <end position="288"/>
    </location>
</feature>
<dbReference type="Pfam" id="PF00020">
    <property type="entry name" value="TNFR_c6"/>
    <property type="match status" value="1"/>
</dbReference>
<dbReference type="STRING" id="137246.A0A401SN30"/>
<evidence type="ECO:0000256" key="6">
    <source>
        <dbReference type="ARBA" id="ARBA00022859"/>
    </source>
</evidence>
<keyword evidence="9 15" id="KW-1015">Disulfide bond</keyword>
<dbReference type="OrthoDB" id="9932129at2759"/>
<dbReference type="SMART" id="SM00208">
    <property type="entry name" value="TNFR"/>
    <property type="match status" value="4"/>
</dbReference>
<dbReference type="AlphaFoldDB" id="A0A401SN30"/>
<dbReference type="Proteomes" id="UP000287033">
    <property type="component" value="Unassembled WGS sequence"/>
</dbReference>
<evidence type="ECO:0000256" key="12">
    <source>
        <dbReference type="ARBA" id="ARBA00031089"/>
    </source>
</evidence>
<feature type="disulfide bond" evidence="15">
    <location>
        <begin position="42"/>
        <end position="55"/>
    </location>
</feature>
<evidence type="ECO:0000256" key="4">
    <source>
        <dbReference type="ARBA" id="ARBA00022729"/>
    </source>
</evidence>
<evidence type="ECO:0000256" key="8">
    <source>
        <dbReference type="ARBA" id="ARBA00023136"/>
    </source>
</evidence>
<organism evidence="20 21">
    <name type="scientific">Chiloscyllium punctatum</name>
    <name type="common">Brownbanded bambooshark</name>
    <name type="synonym">Hemiscyllium punctatum</name>
    <dbReference type="NCBI Taxonomy" id="137246"/>
    <lineage>
        <taxon>Eukaryota</taxon>
        <taxon>Metazoa</taxon>
        <taxon>Chordata</taxon>
        <taxon>Craniata</taxon>
        <taxon>Vertebrata</taxon>
        <taxon>Chondrichthyes</taxon>
        <taxon>Elasmobranchii</taxon>
        <taxon>Galeomorphii</taxon>
        <taxon>Galeoidea</taxon>
        <taxon>Orectolobiformes</taxon>
        <taxon>Hemiscylliidae</taxon>
        <taxon>Chiloscyllium</taxon>
    </lineage>
</organism>
<protein>
    <recommendedName>
        <fullName evidence="2">Tumor necrosis factor receptor superfamily member 5</fullName>
    </recommendedName>
    <alternativeName>
        <fullName evidence="12">B-cell surface antigen CD40</fullName>
    </alternativeName>
    <alternativeName>
        <fullName evidence="13">CD40L receptor</fullName>
    </alternativeName>
</protein>
<dbReference type="GO" id="GO:0072674">
    <property type="term" value="P:multinuclear osteoclast differentiation"/>
    <property type="evidence" value="ECO:0007669"/>
    <property type="project" value="TreeGrafter"/>
</dbReference>
<dbReference type="GO" id="GO:0070555">
    <property type="term" value="P:response to interleukin-1"/>
    <property type="evidence" value="ECO:0007669"/>
    <property type="project" value="TreeGrafter"/>
</dbReference>
<dbReference type="GO" id="GO:0051094">
    <property type="term" value="P:positive regulation of developmental process"/>
    <property type="evidence" value="ECO:0007669"/>
    <property type="project" value="UniProtKB-ARBA"/>
</dbReference>
<dbReference type="GO" id="GO:0005031">
    <property type="term" value="F:tumor necrosis factor receptor activity"/>
    <property type="evidence" value="ECO:0007669"/>
    <property type="project" value="TreeGrafter"/>
</dbReference>
<feature type="disulfide bond" evidence="15">
    <location>
        <begin position="45"/>
        <end position="63"/>
    </location>
</feature>
<keyword evidence="21" id="KW-1185">Reference proteome</keyword>
<dbReference type="InterPro" id="IPR020435">
    <property type="entry name" value="TNFR_5"/>
</dbReference>
<dbReference type="FunFam" id="2.10.50.10:FF:000041">
    <property type="entry name" value="Tumor necrosis factor receptor superfamily member 5"/>
    <property type="match status" value="1"/>
</dbReference>
<dbReference type="OMA" id="CESSAKC"/>
<evidence type="ECO:0000256" key="16">
    <source>
        <dbReference type="SAM" id="MobiDB-lite"/>
    </source>
</evidence>
<evidence type="ECO:0000256" key="18">
    <source>
        <dbReference type="SAM" id="SignalP"/>
    </source>
</evidence>
<evidence type="ECO:0000313" key="21">
    <source>
        <dbReference type="Proteomes" id="UP000287033"/>
    </source>
</evidence>
<keyword evidence="10" id="KW-0675">Receptor</keyword>
<comment type="caution">
    <text evidence="15">Lacks conserved residue(s) required for the propagation of feature annotation.</text>
</comment>
<keyword evidence="11" id="KW-0325">Glycoprotein</keyword>
<dbReference type="Gene3D" id="2.10.50.10">
    <property type="entry name" value="Tumor Necrosis Factor Receptor, subunit A, domain 2"/>
    <property type="match status" value="3"/>
</dbReference>
<dbReference type="GO" id="GO:0010557">
    <property type="term" value="P:positive regulation of macromolecule biosynthetic process"/>
    <property type="evidence" value="ECO:0007669"/>
    <property type="project" value="UniProtKB-ARBA"/>
</dbReference>
<evidence type="ECO:0000256" key="9">
    <source>
        <dbReference type="ARBA" id="ARBA00023157"/>
    </source>
</evidence>
<evidence type="ECO:0000256" key="5">
    <source>
        <dbReference type="ARBA" id="ARBA00022737"/>
    </source>
</evidence>
<dbReference type="GO" id="GO:0010468">
    <property type="term" value="P:regulation of gene expression"/>
    <property type="evidence" value="ECO:0007669"/>
    <property type="project" value="UniProtKB-ARBA"/>
</dbReference>
<evidence type="ECO:0000256" key="7">
    <source>
        <dbReference type="ARBA" id="ARBA00022989"/>
    </source>
</evidence>
<dbReference type="GO" id="GO:0045780">
    <property type="term" value="P:positive regulation of bone resorption"/>
    <property type="evidence" value="ECO:0007669"/>
    <property type="project" value="TreeGrafter"/>
</dbReference>
<dbReference type="EMBL" id="BEZZ01000388">
    <property type="protein sequence ID" value="GCC31803.1"/>
    <property type="molecule type" value="Genomic_DNA"/>
</dbReference>
<keyword evidence="3 17" id="KW-0812">Transmembrane</keyword>
<feature type="compositionally biased region" description="Basic and acidic residues" evidence="16">
    <location>
        <begin position="270"/>
        <end position="279"/>
    </location>
</feature>
<evidence type="ECO:0000256" key="3">
    <source>
        <dbReference type="ARBA" id="ARBA00022692"/>
    </source>
</evidence>
<keyword evidence="7 17" id="KW-1133">Transmembrane helix</keyword>
<dbReference type="PROSITE" id="PS00652">
    <property type="entry name" value="TNFR_NGFR_1"/>
    <property type="match status" value="1"/>
</dbReference>
<dbReference type="GO" id="GO:0001503">
    <property type="term" value="P:ossification"/>
    <property type="evidence" value="ECO:0007669"/>
    <property type="project" value="TreeGrafter"/>
</dbReference>
<reference evidence="20 21" key="1">
    <citation type="journal article" date="2018" name="Nat. Ecol. Evol.">
        <title>Shark genomes provide insights into elasmobranch evolution and the origin of vertebrates.</title>
        <authorList>
            <person name="Hara Y"/>
            <person name="Yamaguchi K"/>
            <person name="Onimaru K"/>
            <person name="Kadota M"/>
            <person name="Koyanagi M"/>
            <person name="Keeley SD"/>
            <person name="Tatsumi K"/>
            <person name="Tanaka K"/>
            <person name="Motone F"/>
            <person name="Kageyama Y"/>
            <person name="Nozu R"/>
            <person name="Adachi N"/>
            <person name="Nishimura O"/>
            <person name="Nakagawa R"/>
            <person name="Tanegashima C"/>
            <person name="Kiyatake I"/>
            <person name="Matsumoto R"/>
            <person name="Murakumo K"/>
            <person name="Nishida K"/>
            <person name="Terakita A"/>
            <person name="Kuratani S"/>
            <person name="Sato K"/>
            <person name="Hyodo S Kuraku.S."/>
        </authorList>
    </citation>
    <scope>NUCLEOTIDE SEQUENCE [LARGE SCALE GENOMIC DNA]</scope>
</reference>
<dbReference type="PRINTS" id="PR01922">
    <property type="entry name" value="TNFACTORR5"/>
</dbReference>
<dbReference type="PROSITE" id="PS50050">
    <property type="entry name" value="TNFR_NGFR_2"/>
    <property type="match status" value="2"/>
</dbReference>
<evidence type="ECO:0000313" key="20">
    <source>
        <dbReference type="EMBL" id="GCC31803.1"/>
    </source>
</evidence>
<proteinExistence type="predicted"/>
<feature type="disulfide bond" evidence="15">
    <location>
        <begin position="66"/>
        <end position="81"/>
    </location>
</feature>
<comment type="subcellular location">
    <subcellularLocation>
        <location evidence="1">Membrane</location>
        <topology evidence="1">Single-pass type I membrane protein</topology>
    </subcellularLocation>
</comment>
<feature type="repeat" description="TNFR-Cys" evidence="15">
    <location>
        <begin position="22"/>
        <end position="63"/>
    </location>
</feature>
<evidence type="ECO:0000256" key="15">
    <source>
        <dbReference type="PROSITE-ProRule" id="PRU00206"/>
    </source>
</evidence>
<evidence type="ECO:0000256" key="10">
    <source>
        <dbReference type="ARBA" id="ARBA00023170"/>
    </source>
</evidence>
<dbReference type="GO" id="GO:0006874">
    <property type="term" value="P:intracellular calcium ion homeostasis"/>
    <property type="evidence" value="ECO:0007669"/>
    <property type="project" value="UniProtKB-ARBA"/>
</dbReference>
<evidence type="ECO:0000259" key="19">
    <source>
        <dbReference type="PROSITE" id="PS50050"/>
    </source>
</evidence>